<name>A0ACB8GBG2_9SAUR</name>
<keyword evidence="2" id="KW-1185">Reference proteome</keyword>
<organism evidence="1 2">
    <name type="scientific">Sphaerodactylus townsendi</name>
    <dbReference type="NCBI Taxonomy" id="933632"/>
    <lineage>
        <taxon>Eukaryota</taxon>
        <taxon>Metazoa</taxon>
        <taxon>Chordata</taxon>
        <taxon>Craniata</taxon>
        <taxon>Vertebrata</taxon>
        <taxon>Euteleostomi</taxon>
        <taxon>Lepidosauria</taxon>
        <taxon>Squamata</taxon>
        <taxon>Bifurcata</taxon>
        <taxon>Gekkota</taxon>
        <taxon>Sphaerodactylidae</taxon>
        <taxon>Sphaerodactylus</taxon>
    </lineage>
</organism>
<accession>A0ACB8GBG2</accession>
<evidence type="ECO:0000313" key="1">
    <source>
        <dbReference type="EMBL" id="KAH8017028.1"/>
    </source>
</evidence>
<gene>
    <name evidence="1" type="ORF">K3G42_025460</name>
</gene>
<reference evidence="1" key="1">
    <citation type="submission" date="2021-08" db="EMBL/GenBank/DDBJ databases">
        <title>The first chromosome-level gecko genome reveals the dynamic sex chromosomes of Neotropical dwarf geckos (Sphaerodactylidae: Sphaerodactylus).</title>
        <authorList>
            <person name="Pinto B.J."/>
            <person name="Keating S.E."/>
            <person name="Gamble T."/>
        </authorList>
    </citation>
    <scope>NUCLEOTIDE SEQUENCE</scope>
    <source>
        <strain evidence="1">TG3544</strain>
    </source>
</reference>
<dbReference type="EMBL" id="CM037614">
    <property type="protein sequence ID" value="KAH8017028.1"/>
    <property type="molecule type" value="Genomic_DNA"/>
</dbReference>
<comment type="caution">
    <text evidence="1">The sequence shown here is derived from an EMBL/GenBank/DDBJ whole genome shotgun (WGS) entry which is preliminary data.</text>
</comment>
<evidence type="ECO:0000313" key="2">
    <source>
        <dbReference type="Proteomes" id="UP000827872"/>
    </source>
</evidence>
<sequence>MGRLACHYLVAMSQRDDGAKRHKRHVQERPSSQSELSFASHSAAIQTIGVSDSDAVPGQPAEIFQTQTSGMCPRKSAMHPPPAGDPPPSDGMRWDKRRLAEGCSAQEGLGASHQAAALQDRSQHPLPFGCTGQGGCTGTGLSPNCTPSTAPATLPMGLDAPAEPSHAGPSMPKWKGALRPGLQERALAAGPAGEGSAGMPRAGGGMAGAVEGALAGERPVLVLPPCLACLNRKAISTAI</sequence>
<proteinExistence type="predicted"/>
<protein>
    <submittedName>
        <fullName evidence="1">Uncharacterized protein</fullName>
    </submittedName>
</protein>
<dbReference type="Proteomes" id="UP000827872">
    <property type="component" value="Linkage Group LG01"/>
</dbReference>